<proteinExistence type="predicted"/>
<dbReference type="EMBL" id="BLAL01000172">
    <property type="protein sequence ID" value="GES87821.1"/>
    <property type="molecule type" value="Genomic_DNA"/>
</dbReference>
<name>A0A8H3LJQ6_9GLOM</name>
<evidence type="ECO:0000313" key="2">
    <source>
        <dbReference type="Proteomes" id="UP000615446"/>
    </source>
</evidence>
<gene>
    <name evidence="1" type="ORF">RCL2_001479200</name>
</gene>
<dbReference type="AlphaFoldDB" id="A0A8H3LJQ6"/>
<reference evidence="1" key="1">
    <citation type="submission" date="2019-10" db="EMBL/GenBank/DDBJ databases">
        <title>Conservation and host-specific expression of non-tandemly repeated heterogenous ribosome RNA gene in arbuscular mycorrhizal fungi.</title>
        <authorList>
            <person name="Maeda T."/>
            <person name="Kobayashi Y."/>
            <person name="Nakagawa T."/>
            <person name="Ezawa T."/>
            <person name="Yamaguchi K."/>
            <person name="Bino T."/>
            <person name="Nishimoto Y."/>
            <person name="Shigenobu S."/>
            <person name="Kawaguchi M."/>
        </authorList>
    </citation>
    <scope>NUCLEOTIDE SEQUENCE</scope>
    <source>
        <strain evidence="1">HR1</strain>
    </source>
</reference>
<comment type="caution">
    <text evidence="1">The sequence shown here is derived from an EMBL/GenBank/DDBJ whole genome shotgun (WGS) entry which is preliminary data.</text>
</comment>
<organism evidence="1 2">
    <name type="scientific">Rhizophagus clarus</name>
    <dbReference type="NCBI Taxonomy" id="94130"/>
    <lineage>
        <taxon>Eukaryota</taxon>
        <taxon>Fungi</taxon>
        <taxon>Fungi incertae sedis</taxon>
        <taxon>Mucoromycota</taxon>
        <taxon>Glomeromycotina</taxon>
        <taxon>Glomeromycetes</taxon>
        <taxon>Glomerales</taxon>
        <taxon>Glomeraceae</taxon>
        <taxon>Rhizophagus</taxon>
    </lineage>
</organism>
<evidence type="ECO:0000313" key="1">
    <source>
        <dbReference type="EMBL" id="GES87821.1"/>
    </source>
</evidence>
<dbReference type="Proteomes" id="UP000615446">
    <property type="component" value="Unassembled WGS sequence"/>
</dbReference>
<sequence length="144" mass="16458">MSTVPNSLAFLSSHISNIPDELQQLKLIEFAQIFDIALNGAIQEIPENLYGQFSEVLRNTSYYESLMYQVSIRAVEFVFRRHLETCFKSTSANLRLETDNTTSQKVFPELQEPSTIVEPFETQDFQTVIISESSQISTEDIPKI</sequence>
<accession>A0A8H3LJQ6</accession>
<protein>
    <submittedName>
        <fullName evidence="1">Uncharacterized protein</fullName>
    </submittedName>
</protein>